<dbReference type="GO" id="GO:0005829">
    <property type="term" value="C:cytosol"/>
    <property type="evidence" value="ECO:0007669"/>
    <property type="project" value="TreeGrafter"/>
</dbReference>
<feature type="binding site" evidence="13">
    <location>
        <begin position="372"/>
        <end position="375"/>
    </location>
    <ligand>
        <name>substrate</name>
    </ligand>
</feature>
<feature type="binding site" evidence="13">
    <location>
        <position position="415"/>
    </location>
    <ligand>
        <name>Zn(2+)</name>
        <dbReference type="ChEBI" id="CHEBI:29105"/>
    </ligand>
</feature>
<feature type="binding site" evidence="13">
    <location>
        <position position="559"/>
    </location>
    <ligand>
        <name>[4Fe-4S] cluster</name>
        <dbReference type="ChEBI" id="CHEBI:49883"/>
        <note>4Fe-4S-S-AdoMet</note>
    </ligand>
</feature>
<organism evidence="14">
    <name type="scientific">Rhizobium meliloti</name>
    <name type="common">Ensifer meliloti</name>
    <name type="synonym">Sinorhizobium meliloti</name>
    <dbReference type="NCBI Taxonomy" id="382"/>
    <lineage>
        <taxon>Bacteria</taxon>
        <taxon>Pseudomonadati</taxon>
        <taxon>Pseudomonadota</taxon>
        <taxon>Alphaproteobacteria</taxon>
        <taxon>Hyphomicrobiales</taxon>
        <taxon>Rhizobiaceae</taxon>
        <taxon>Sinorhizobium/Ensifer group</taxon>
        <taxon>Sinorhizobium</taxon>
    </lineage>
</organism>
<dbReference type="InterPro" id="IPR038521">
    <property type="entry name" value="ThiC/Bza_core_dom"/>
</dbReference>
<comment type="function">
    <text evidence="1 13">Catalyzes the synthesis of the hydroxymethylpyrimidine phosphate (HMP-P) moiety of thiamine from aminoimidazole ribotide (AIR) in a radical S-adenosyl-L-methionine (SAM)-dependent reaction.</text>
</comment>
<evidence type="ECO:0000256" key="2">
    <source>
        <dbReference type="ARBA" id="ARBA00004948"/>
    </source>
</evidence>
<feature type="binding site" evidence="13">
    <location>
        <position position="311"/>
    </location>
    <ligand>
        <name>substrate</name>
    </ligand>
</feature>
<dbReference type="UniPathway" id="UPA00060"/>
<dbReference type="GO" id="GO:0070284">
    <property type="term" value="F:phosphomethylpyrimidine synthase activity"/>
    <property type="evidence" value="ECO:0007669"/>
    <property type="project" value="UniProtKB-EC"/>
</dbReference>
<comment type="caution">
    <text evidence="14">The sequence shown here is derived from an EMBL/GenBank/DDBJ whole genome shotgun (WGS) entry which is preliminary data.</text>
</comment>
<dbReference type="InterPro" id="IPR037509">
    <property type="entry name" value="ThiC"/>
</dbReference>
<protein>
    <recommendedName>
        <fullName evidence="13">Phosphomethylpyrimidine synthase</fullName>
        <ecNumber evidence="13">4.1.99.17</ecNumber>
    </recommendedName>
    <alternativeName>
        <fullName evidence="13">Hydroxymethylpyrimidine phosphate synthase</fullName>
        <shortName evidence="13">HMP-P synthase</shortName>
        <shortName evidence="13">HMP-phosphate synthase</shortName>
        <shortName evidence="13">HMPP synthase</shortName>
    </alternativeName>
    <alternativeName>
        <fullName evidence="13">Thiamine biosynthesis protein ThiC</fullName>
    </alternativeName>
</protein>
<dbReference type="SFLD" id="SFLDS00113">
    <property type="entry name" value="Radical_SAM_Phosphomethylpyrim"/>
    <property type="match status" value="1"/>
</dbReference>
<comment type="subunit">
    <text evidence="13">Homodimer.</text>
</comment>
<evidence type="ECO:0000313" key="14">
    <source>
        <dbReference type="EMBL" id="MQW05581.1"/>
    </source>
</evidence>
<keyword evidence="3 13" id="KW-0004">4Fe-4S</keyword>
<feature type="binding site" evidence="13">
    <location>
        <position position="567"/>
    </location>
    <ligand>
        <name>[4Fe-4S] cluster</name>
        <dbReference type="ChEBI" id="CHEBI:49883"/>
        <note>4Fe-4S-S-AdoMet</note>
    </ligand>
</feature>
<dbReference type="GO" id="GO:0009228">
    <property type="term" value="P:thiamine biosynthetic process"/>
    <property type="evidence" value="ECO:0007669"/>
    <property type="project" value="UniProtKB-UniRule"/>
</dbReference>
<accession>A0A6A7ZUJ9</accession>
<dbReference type="Pfam" id="PF13667">
    <property type="entry name" value="ThiC-associated"/>
    <property type="match status" value="1"/>
</dbReference>
<dbReference type="NCBIfam" id="NF006763">
    <property type="entry name" value="PRK09284.1"/>
    <property type="match status" value="1"/>
</dbReference>
<dbReference type="EC" id="4.1.99.17" evidence="13"/>
<keyword evidence="10 13" id="KW-0456">Lyase</keyword>
<evidence type="ECO:0000256" key="13">
    <source>
        <dbReference type="HAMAP-Rule" id="MF_00089"/>
    </source>
</evidence>
<dbReference type="GO" id="GO:0009229">
    <property type="term" value="P:thiamine diphosphate biosynthetic process"/>
    <property type="evidence" value="ECO:0007669"/>
    <property type="project" value="UniProtKB-UniRule"/>
</dbReference>
<keyword evidence="5 13" id="KW-0479">Metal-binding</keyword>
<dbReference type="InterPro" id="IPR025747">
    <property type="entry name" value="ThiC-associated_dom"/>
</dbReference>
<proteinExistence type="inferred from homology"/>
<name>A0A6A7ZUJ9_RHIML</name>
<dbReference type="GO" id="GO:0051539">
    <property type="term" value="F:4 iron, 4 sulfur cluster binding"/>
    <property type="evidence" value="ECO:0007669"/>
    <property type="project" value="UniProtKB-KW"/>
</dbReference>
<evidence type="ECO:0000256" key="10">
    <source>
        <dbReference type="ARBA" id="ARBA00023239"/>
    </source>
</evidence>
<dbReference type="HAMAP" id="MF_00089">
    <property type="entry name" value="ThiC"/>
    <property type="match status" value="1"/>
</dbReference>
<dbReference type="AlphaFoldDB" id="A0A6A7ZUJ9"/>
<evidence type="ECO:0000256" key="5">
    <source>
        <dbReference type="ARBA" id="ARBA00022723"/>
    </source>
</evidence>
<feature type="binding site" evidence="13">
    <location>
        <position position="438"/>
    </location>
    <ligand>
        <name>substrate</name>
    </ligand>
</feature>
<dbReference type="GO" id="GO:0008270">
    <property type="term" value="F:zinc ion binding"/>
    <property type="evidence" value="ECO:0007669"/>
    <property type="project" value="UniProtKB-UniRule"/>
</dbReference>
<feature type="binding site" evidence="13">
    <location>
        <position position="246"/>
    </location>
    <ligand>
        <name>substrate</name>
    </ligand>
</feature>
<dbReference type="PANTHER" id="PTHR30557:SF1">
    <property type="entry name" value="PHOSPHOMETHYLPYRIMIDINE SYNTHASE, CHLOROPLASTIC"/>
    <property type="match status" value="1"/>
</dbReference>
<dbReference type="PANTHER" id="PTHR30557">
    <property type="entry name" value="THIAMINE BIOSYNTHESIS PROTEIN THIC"/>
    <property type="match status" value="1"/>
</dbReference>
<dbReference type="Gene3D" id="3.20.20.540">
    <property type="entry name" value="Radical SAM ThiC family, central domain"/>
    <property type="match status" value="1"/>
</dbReference>
<feature type="binding site" evidence="13">
    <location>
        <position position="562"/>
    </location>
    <ligand>
        <name>[4Fe-4S] cluster</name>
        <dbReference type="ChEBI" id="CHEBI:49883"/>
        <note>4Fe-4S-S-AdoMet</note>
    </ligand>
</feature>
<gene>
    <name evidence="13 14" type="primary">thiC</name>
    <name evidence="14" type="ORF">GHK45_17975</name>
</gene>
<dbReference type="FunFam" id="3.20.20.540:FF:000001">
    <property type="entry name" value="Phosphomethylpyrimidine synthase"/>
    <property type="match status" value="1"/>
</dbReference>
<keyword evidence="7 13" id="KW-0784">Thiamine biosynthesis</keyword>
<comment type="similarity">
    <text evidence="12 13">Belongs to the ThiC family.</text>
</comment>
<comment type="cofactor">
    <cofactor evidence="13">
        <name>[4Fe-4S] cluster</name>
        <dbReference type="ChEBI" id="CHEBI:49883"/>
    </cofactor>
    <text evidence="13">Binds 1 [4Fe-4S] cluster per subunit. The cluster is coordinated with 3 cysteines and an exchangeable S-adenosyl-L-methionine.</text>
</comment>
<sequence length="616" mass="67895">MNLVKPLAAAPSVTQGPLPASRKVYKPGDIHPDIRVPMREIALHPTSGEPPVTVYDSSGPYTIENADIRIDAGLPRLRSDWVLKRGDVESYDGRAVKAEDNGFATGERLTPEFPVRNRPLRAKPGKAVTQLAYARAGIVTPEMEFIAIRENLGRKAAKEALARDGESFGASVPDFVTPEFVRQEVAAGRAIIPANINHPEAEPMIIGRNFLVKINANIGNSAVTSSMAEEVEKMVWATRWGADTVMDLSTGRNIHNIREWIIRNSPVPIGTVPLYQALEKVNGIAEDLSWEVFRDTLIEQAEQGVDYFTIHAGVRLHYIPLTVDRVTGIVSRGGSIMAKWCLHHHRESFLYEHFEEICDICRAYDVSFSLGDGLRPGSIADANDRAQFAELETLGELTKIAWAKDCQVMIEGPGHVPMHKIKENMDKQLAVCGEAPFYTLGPLTTDIAPGYDHITSGIGAAMIGWFGTAMLCYVTPKEHLGLPDRNDVKTGVITYKIAAHAADLAKGHPAARTRDDALSRARFEFRWEDQFNLSLDPETARNFHDETLPKEAHKVAHFCSMCGPKFCSMRISHDIRDAARQEGAQKEGLEAMAAKYRDGGDLYMPLDQSNAAPAGE</sequence>
<evidence type="ECO:0000256" key="7">
    <source>
        <dbReference type="ARBA" id="ARBA00022977"/>
    </source>
</evidence>
<evidence type="ECO:0000256" key="11">
    <source>
        <dbReference type="ARBA" id="ARBA00050218"/>
    </source>
</evidence>
<evidence type="ECO:0000256" key="6">
    <source>
        <dbReference type="ARBA" id="ARBA00022833"/>
    </source>
</evidence>
<dbReference type="RefSeq" id="WP_014527716.1">
    <property type="nucleotide sequence ID" value="NZ_CP021806.1"/>
</dbReference>
<dbReference type="Gene3D" id="6.10.250.620">
    <property type="match status" value="1"/>
</dbReference>
<feature type="binding site" evidence="13">
    <location>
        <position position="479"/>
    </location>
    <ligand>
        <name>Zn(2+)</name>
        <dbReference type="ChEBI" id="CHEBI:29105"/>
    </ligand>
</feature>
<evidence type="ECO:0000256" key="8">
    <source>
        <dbReference type="ARBA" id="ARBA00023004"/>
    </source>
</evidence>
<dbReference type="EMBL" id="WISP01000135">
    <property type="protein sequence ID" value="MQW05581.1"/>
    <property type="molecule type" value="Genomic_DNA"/>
</dbReference>
<dbReference type="NCBIfam" id="NF009895">
    <property type="entry name" value="PRK13352.1"/>
    <property type="match status" value="1"/>
</dbReference>
<comment type="pathway">
    <text evidence="2 13">Cofactor biosynthesis; thiamine diphosphate biosynthesis.</text>
</comment>
<dbReference type="Pfam" id="PF01964">
    <property type="entry name" value="ThiC_Rad_SAM"/>
    <property type="match status" value="1"/>
</dbReference>
<reference evidence="14" key="1">
    <citation type="journal article" date="2013" name="Genome Biol.">
        <title>Comparative genomics of the core and accessory genomes of 48 Sinorhizobium strains comprising five genospecies.</title>
        <authorList>
            <person name="Sugawara M."/>
            <person name="Epstein B."/>
            <person name="Badgley B.D."/>
            <person name="Unno T."/>
            <person name="Xu L."/>
            <person name="Reese J."/>
            <person name="Gyaneshwar P."/>
            <person name="Denny R."/>
            <person name="Mudge J."/>
            <person name="Bharti A.K."/>
            <person name="Farmer A.D."/>
            <person name="May G.D."/>
            <person name="Woodward J.E."/>
            <person name="Medigue C."/>
            <person name="Vallenet D."/>
            <person name="Lajus A."/>
            <person name="Rouy Z."/>
            <person name="Martinez-Vaz B."/>
            <person name="Tiffin P."/>
            <person name="Young N.D."/>
            <person name="Sadowsky M.J."/>
        </authorList>
    </citation>
    <scope>NUCLEOTIDE SEQUENCE</scope>
    <source>
        <strain evidence="14">M30</strain>
    </source>
</reference>
<feature type="binding site" evidence="13">
    <location>
        <position position="217"/>
    </location>
    <ligand>
        <name>substrate</name>
    </ligand>
</feature>
<evidence type="ECO:0000256" key="3">
    <source>
        <dbReference type="ARBA" id="ARBA00022485"/>
    </source>
</evidence>
<comment type="catalytic activity">
    <reaction evidence="11 13">
        <text>5-amino-1-(5-phospho-beta-D-ribosyl)imidazole + S-adenosyl-L-methionine = 4-amino-2-methyl-5-(phosphooxymethyl)pyrimidine + CO + 5'-deoxyadenosine + formate + L-methionine + 3 H(+)</text>
        <dbReference type="Rhea" id="RHEA:24840"/>
        <dbReference type="ChEBI" id="CHEBI:15378"/>
        <dbReference type="ChEBI" id="CHEBI:15740"/>
        <dbReference type="ChEBI" id="CHEBI:17245"/>
        <dbReference type="ChEBI" id="CHEBI:17319"/>
        <dbReference type="ChEBI" id="CHEBI:57844"/>
        <dbReference type="ChEBI" id="CHEBI:58354"/>
        <dbReference type="ChEBI" id="CHEBI:59789"/>
        <dbReference type="ChEBI" id="CHEBI:137981"/>
        <dbReference type="EC" id="4.1.99.17"/>
    </reaction>
</comment>
<dbReference type="InterPro" id="IPR002817">
    <property type="entry name" value="ThiC/BzaA/B"/>
</dbReference>
<evidence type="ECO:0000256" key="1">
    <source>
        <dbReference type="ARBA" id="ARBA00003175"/>
    </source>
</evidence>
<feature type="binding site" evidence="13">
    <location>
        <position position="411"/>
    </location>
    <ligand>
        <name>substrate</name>
    </ligand>
</feature>
<keyword evidence="6 13" id="KW-0862">Zinc</keyword>
<evidence type="ECO:0000256" key="4">
    <source>
        <dbReference type="ARBA" id="ARBA00022691"/>
    </source>
</evidence>
<dbReference type="SFLD" id="SFLDG01114">
    <property type="entry name" value="phosphomethylpyrimidine_syntha"/>
    <property type="match status" value="1"/>
</dbReference>
<evidence type="ECO:0000256" key="12">
    <source>
        <dbReference type="ARBA" id="ARBA00061546"/>
    </source>
</evidence>
<dbReference type="NCBIfam" id="TIGR00190">
    <property type="entry name" value="thiC"/>
    <property type="match status" value="1"/>
</dbReference>
<keyword evidence="8 13" id="KW-0408">Iron</keyword>
<keyword evidence="4 13" id="KW-0949">S-adenosyl-L-methionine</keyword>
<dbReference type="SFLD" id="SFLDF00407">
    <property type="entry name" value="phosphomethylpyrimidine_syntha"/>
    <property type="match status" value="1"/>
</dbReference>
<feature type="binding site" evidence="13">
    <location>
        <position position="275"/>
    </location>
    <ligand>
        <name>substrate</name>
    </ligand>
</feature>
<dbReference type="GeneID" id="25012734"/>
<feature type="binding site" evidence="13">
    <location>
        <begin position="331"/>
        <end position="333"/>
    </location>
    <ligand>
        <name>substrate</name>
    </ligand>
</feature>
<evidence type="ECO:0000256" key="9">
    <source>
        <dbReference type="ARBA" id="ARBA00023014"/>
    </source>
</evidence>
<keyword evidence="9 13" id="KW-0411">Iron-sulfur</keyword>